<gene>
    <name evidence="6" type="ORF">TSPGSL018_2673</name>
</gene>
<feature type="region of interest" description="Disordered" evidence="4">
    <location>
        <begin position="598"/>
        <end position="655"/>
    </location>
</feature>
<name>A0A061SLZ0_9CHLO</name>
<dbReference type="Gene3D" id="3.30.40.10">
    <property type="entry name" value="Zinc/RING finger domain, C3HC4 (zinc finger)"/>
    <property type="match status" value="1"/>
</dbReference>
<evidence type="ECO:0000256" key="1">
    <source>
        <dbReference type="ARBA" id="ARBA00022723"/>
    </source>
</evidence>
<protein>
    <recommendedName>
        <fullName evidence="5">Zinc finger PHD-type domain-containing protein</fullName>
    </recommendedName>
</protein>
<dbReference type="AlphaFoldDB" id="A0A061SLZ0"/>
<dbReference type="EMBL" id="GBEZ01001232">
    <property type="protein sequence ID" value="JAC83726.1"/>
    <property type="molecule type" value="Transcribed_RNA"/>
</dbReference>
<feature type="non-terminal residue" evidence="6">
    <location>
        <position position="1"/>
    </location>
</feature>
<dbReference type="GO" id="GO:0008270">
    <property type="term" value="F:zinc ion binding"/>
    <property type="evidence" value="ECO:0007669"/>
    <property type="project" value="UniProtKB-KW"/>
</dbReference>
<accession>A0A061SLZ0</accession>
<reference evidence="6" key="1">
    <citation type="submission" date="2014-05" db="EMBL/GenBank/DDBJ databases">
        <title>The transcriptome of the halophilic microalga Tetraselmis sp. GSL018 isolated from the Great Salt Lake, Utah.</title>
        <authorList>
            <person name="Jinkerson R.E."/>
            <person name="D'Adamo S."/>
            <person name="Posewitz M.C."/>
        </authorList>
    </citation>
    <scope>NUCLEOTIDE SEQUENCE</scope>
    <source>
        <strain evidence="6">GSL018</strain>
    </source>
</reference>
<keyword evidence="3" id="KW-0862">Zinc</keyword>
<dbReference type="Pfam" id="PF13771">
    <property type="entry name" value="zf-HC5HC2H"/>
    <property type="match status" value="1"/>
</dbReference>
<organism evidence="6">
    <name type="scientific">Tetraselmis sp. GSL018</name>
    <dbReference type="NCBI Taxonomy" id="582737"/>
    <lineage>
        <taxon>Eukaryota</taxon>
        <taxon>Viridiplantae</taxon>
        <taxon>Chlorophyta</taxon>
        <taxon>core chlorophytes</taxon>
        <taxon>Chlorodendrophyceae</taxon>
        <taxon>Chlorodendrales</taxon>
        <taxon>Chlorodendraceae</taxon>
        <taxon>Tetraselmis</taxon>
    </lineage>
</organism>
<dbReference type="InterPro" id="IPR001965">
    <property type="entry name" value="Znf_PHD"/>
</dbReference>
<evidence type="ECO:0000259" key="5">
    <source>
        <dbReference type="SMART" id="SM00249"/>
    </source>
</evidence>
<sequence length="655" mass="70562">DKHAPLLTYQHGSGQLTCHELCAAFASGVDWVRCAPLRAHQVLAARDGAEGETCLLCKGSAPPATVRCQGSKCTKAFHLPCARELASRGKVKFAFLHHSLEENGSSKGGLFCAEHLEEMRCGRWWDEEPFFGAWFEGVPGGWRQLAHKVIYHRPAPPGPPVPAPPSSNSTIPRAEGQRRLLGVVLSRDAAKLCDEQMENWRLGSRKGGLAARGIRHFVPAEENWALCGADSGACELCTSLEKRLLQGCAAGRLSPETVPADFGDDGSVCLREVARSDPRAHLAQRGDLAAVAARRLDAGEVLMPFKGLMCTAPEFRDELRNKWPAGFASSTEWAAFLDEGSFCLDAHNSFQKTNCTKLFVSAFVVKDGAQQRHSFCGNQACFIKDPVVNIEQEELGAWSARSLASGCLEDSGVEVVLHHHPPGAFGNVKCIEFQVCGAVIPFVVTTAPVMEGEELLMPYGLEFWQNRCFGKQPLLATASDVDENGGMRPDANINPSDGACTTSNATAVESMHATASVHDTSNLLEKLFDDEGLSDSDGANGDGGADKENHAKEVDEWGYASSELVQQRSGQSWREIAMQEGPGRVTGAVAHARAMANEGGAANKPQKPQAQVAETKPVPRGTSARHRQVNPSAMIQPVKAQAGGLYKRINRPRNG</sequence>
<keyword evidence="2" id="KW-0863">Zinc-finger</keyword>
<proteinExistence type="predicted"/>
<dbReference type="SMART" id="SM00249">
    <property type="entry name" value="PHD"/>
    <property type="match status" value="1"/>
</dbReference>
<evidence type="ECO:0000313" key="6">
    <source>
        <dbReference type="EMBL" id="JAC83726.1"/>
    </source>
</evidence>
<keyword evidence="1" id="KW-0479">Metal-binding</keyword>
<dbReference type="InterPro" id="IPR013083">
    <property type="entry name" value="Znf_RING/FYVE/PHD"/>
</dbReference>
<evidence type="ECO:0000256" key="4">
    <source>
        <dbReference type="SAM" id="MobiDB-lite"/>
    </source>
</evidence>
<evidence type="ECO:0000256" key="2">
    <source>
        <dbReference type="ARBA" id="ARBA00022771"/>
    </source>
</evidence>
<evidence type="ECO:0000256" key="3">
    <source>
        <dbReference type="ARBA" id="ARBA00022833"/>
    </source>
</evidence>
<feature type="domain" description="Zinc finger PHD-type" evidence="5">
    <location>
        <begin position="53"/>
        <end position="116"/>
    </location>
</feature>